<keyword evidence="1" id="KW-0479">Metal-binding</keyword>
<reference evidence="9" key="1">
    <citation type="submission" date="2021-01" db="EMBL/GenBank/DDBJ databases">
        <authorList>
            <person name="Li R."/>
            <person name="Bekaert M."/>
        </authorList>
    </citation>
    <scope>NUCLEOTIDE SEQUENCE</scope>
    <source>
        <strain evidence="9">Farmed</strain>
    </source>
</reference>
<comment type="caution">
    <text evidence="9">The sequence shown here is derived from an EMBL/GenBank/DDBJ whole genome shotgun (WGS) entry which is preliminary data.</text>
</comment>
<evidence type="ECO:0000259" key="8">
    <source>
        <dbReference type="PROSITE" id="PS50089"/>
    </source>
</evidence>
<dbReference type="Gene3D" id="2.120.10.30">
    <property type="entry name" value="TolB, C-terminal domain"/>
    <property type="match status" value="1"/>
</dbReference>
<feature type="compositionally biased region" description="Polar residues" evidence="7">
    <location>
        <begin position="1"/>
        <end position="12"/>
    </location>
</feature>
<dbReference type="SUPFAM" id="SSF101898">
    <property type="entry name" value="NHL repeat"/>
    <property type="match status" value="1"/>
</dbReference>
<evidence type="ECO:0000256" key="4">
    <source>
        <dbReference type="ARBA" id="ARBA00022833"/>
    </source>
</evidence>
<feature type="region of interest" description="Disordered" evidence="7">
    <location>
        <begin position="170"/>
        <end position="190"/>
    </location>
</feature>
<dbReference type="GO" id="GO:0006513">
    <property type="term" value="P:protein monoubiquitination"/>
    <property type="evidence" value="ECO:0007669"/>
    <property type="project" value="TreeGrafter"/>
</dbReference>
<dbReference type="PROSITE" id="PS00518">
    <property type="entry name" value="ZF_RING_1"/>
    <property type="match status" value="1"/>
</dbReference>
<dbReference type="PROSITE" id="PS51125">
    <property type="entry name" value="NHL"/>
    <property type="match status" value="1"/>
</dbReference>
<dbReference type="InterPro" id="IPR018957">
    <property type="entry name" value="Znf_C3HC4_RING-type"/>
</dbReference>
<organism evidence="9 10">
    <name type="scientific">Acanthosepion pharaonis</name>
    <name type="common">Pharaoh cuttlefish</name>
    <name type="synonym">Sepia pharaonis</name>
    <dbReference type="NCBI Taxonomy" id="158019"/>
    <lineage>
        <taxon>Eukaryota</taxon>
        <taxon>Metazoa</taxon>
        <taxon>Spiralia</taxon>
        <taxon>Lophotrochozoa</taxon>
        <taxon>Mollusca</taxon>
        <taxon>Cephalopoda</taxon>
        <taxon>Coleoidea</taxon>
        <taxon>Decapodiformes</taxon>
        <taxon>Sepiida</taxon>
        <taxon>Sepiina</taxon>
        <taxon>Sepiidae</taxon>
        <taxon>Acanthosepion</taxon>
    </lineage>
</organism>
<evidence type="ECO:0000313" key="9">
    <source>
        <dbReference type="EMBL" id="CAE1311510.1"/>
    </source>
</evidence>
<evidence type="ECO:0000256" key="5">
    <source>
        <dbReference type="PROSITE-ProRule" id="PRU00175"/>
    </source>
</evidence>
<evidence type="ECO:0000256" key="3">
    <source>
        <dbReference type="ARBA" id="ARBA00022771"/>
    </source>
</evidence>
<dbReference type="Gene3D" id="3.30.40.10">
    <property type="entry name" value="Zinc/RING finger domain, C3HC4 (zinc finger)"/>
    <property type="match status" value="1"/>
</dbReference>
<dbReference type="InterPro" id="IPR011042">
    <property type="entry name" value="6-blade_b-propeller_TolB-like"/>
</dbReference>
<evidence type="ECO:0000313" key="10">
    <source>
        <dbReference type="Proteomes" id="UP000597762"/>
    </source>
</evidence>
<name>A0A812DV43_ACAPH</name>
<feature type="repeat" description="NHL" evidence="6">
    <location>
        <begin position="401"/>
        <end position="431"/>
    </location>
</feature>
<dbReference type="Gene3D" id="2.40.10.500">
    <property type="match status" value="1"/>
</dbReference>
<dbReference type="EMBL" id="CAHIKZ030004502">
    <property type="protein sequence ID" value="CAE1311510.1"/>
    <property type="molecule type" value="Genomic_DNA"/>
</dbReference>
<dbReference type="OrthoDB" id="9992988at2759"/>
<accession>A0A812DV43</accession>
<dbReference type="SUPFAM" id="SSF57850">
    <property type="entry name" value="RING/U-box"/>
    <property type="match status" value="1"/>
</dbReference>
<keyword evidence="10" id="KW-1185">Reference proteome</keyword>
<feature type="region of interest" description="Disordered" evidence="7">
    <location>
        <begin position="1"/>
        <end position="21"/>
    </location>
</feature>
<dbReference type="GO" id="GO:0008270">
    <property type="term" value="F:zinc ion binding"/>
    <property type="evidence" value="ECO:0007669"/>
    <property type="project" value="UniProtKB-KW"/>
</dbReference>
<evidence type="ECO:0000256" key="2">
    <source>
        <dbReference type="ARBA" id="ARBA00022737"/>
    </source>
</evidence>
<evidence type="ECO:0000256" key="1">
    <source>
        <dbReference type="ARBA" id="ARBA00022723"/>
    </source>
</evidence>
<protein>
    <recommendedName>
        <fullName evidence="8">RING-type domain-containing protein</fullName>
    </recommendedName>
</protein>
<evidence type="ECO:0000256" key="7">
    <source>
        <dbReference type="SAM" id="MobiDB-lite"/>
    </source>
</evidence>
<dbReference type="Pfam" id="PF01436">
    <property type="entry name" value="NHL"/>
    <property type="match status" value="1"/>
</dbReference>
<dbReference type="Proteomes" id="UP000597762">
    <property type="component" value="Unassembled WGS sequence"/>
</dbReference>
<dbReference type="PROSITE" id="PS50089">
    <property type="entry name" value="ZF_RING_2"/>
    <property type="match status" value="1"/>
</dbReference>
<feature type="domain" description="RING-type" evidence="8">
    <location>
        <begin position="28"/>
        <end position="74"/>
    </location>
</feature>
<dbReference type="AlphaFoldDB" id="A0A812DV43"/>
<keyword evidence="4" id="KW-0862">Zinc</keyword>
<dbReference type="InterPro" id="IPR001258">
    <property type="entry name" value="NHL_repeat"/>
</dbReference>
<dbReference type="PANTHER" id="PTHR25462:SF229">
    <property type="entry name" value="TRANSCRIPTION INTERMEDIARY FACTOR 1-BETA"/>
    <property type="match status" value="1"/>
</dbReference>
<dbReference type="InterPro" id="IPR047153">
    <property type="entry name" value="TRIM45/56/19-like"/>
</dbReference>
<keyword evidence="3 5" id="KW-0863">Zinc-finger</keyword>
<dbReference type="SMART" id="SM00184">
    <property type="entry name" value="RING"/>
    <property type="match status" value="1"/>
</dbReference>
<keyword evidence="2" id="KW-0677">Repeat</keyword>
<dbReference type="Pfam" id="PF00097">
    <property type="entry name" value="zf-C3HC4"/>
    <property type="match status" value="1"/>
</dbReference>
<dbReference type="InterPro" id="IPR001841">
    <property type="entry name" value="Znf_RING"/>
</dbReference>
<dbReference type="InterPro" id="IPR017907">
    <property type="entry name" value="Znf_RING_CS"/>
</dbReference>
<dbReference type="PANTHER" id="PTHR25462">
    <property type="entry name" value="BONUS, ISOFORM C-RELATED"/>
    <property type="match status" value="1"/>
</dbReference>
<evidence type="ECO:0000256" key="6">
    <source>
        <dbReference type="PROSITE-ProRule" id="PRU00504"/>
    </source>
</evidence>
<gene>
    <name evidence="9" type="ORF">SPHA_62932</name>
</gene>
<dbReference type="GO" id="GO:0061630">
    <property type="term" value="F:ubiquitin protein ligase activity"/>
    <property type="evidence" value="ECO:0007669"/>
    <property type="project" value="TreeGrafter"/>
</dbReference>
<sequence>MDAETSVMSVQPNEPPSTPQQQNLLLSCNMCNEQFQSPRALPCLHTYCKTCLSSYIQTKLSELDTDSFPCPDCNEDTQPIDPSRPSTEWADGFPENFFLADMMALQTGKTDIVGEMVENNTSAATAISKITLKKSKRMSLSESDLLRNGADPMGIRQEIIVMKTEKVVQSPKKQTEDTAAPLPAKLPVLKQKPEENKVSDNFENGLNLLLLPLKYTFSAIIPGSELVSMLESALLMPEGFVLGIDGKNRHVKKFTLTGKLVGFLRLISEPSDITLLPEGEALLTLPQKCEMISLDPDNSLEITNRLQTPRKYMRLAAGQNERIAATNCVDNVWFVDILSYHGRVLYSIQRLCCGQPAGITVSPSSDIIITDCIERSVIAFHWNGSNNFLYKPESSESDESLKEPRGVCCDPNGRIYLADTKNDRIICLTYDGHAERILLDRADGLYRPSSIFISPDFLLLVTQEDGVVKIYKI</sequence>
<proteinExistence type="predicted"/>
<dbReference type="InterPro" id="IPR013083">
    <property type="entry name" value="Znf_RING/FYVE/PHD"/>
</dbReference>